<dbReference type="SUPFAM" id="SSF52540">
    <property type="entry name" value="P-loop containing nucleoside triphosphate hydrolases"/>
    <property type="match status" value="1"/>
</dbReference>
<evidence type="ECO:0000313" key="4">
    <source>
        <dbReference type="EMBL" id="PIO75056.1"/>
    </source>
</evidence>
<organism evidence="4 5">
    <name type="scientific">Teladorsagia circumcincta</name>
    <name type="common">Brown stomach worm</name>
    <name type="synonym">Ostertagia circumcincta</name>
    <dbReference type="NCBI Taxonomy" id="45464"/>
    <lineage>
        <taxon>Eukaryota</taxon>
        <taxon>Metazoa</taxon>
        <taxon>Ecdysozoa</taxon>
        <taxon>Nematoda</taxon>
        <taxon>Chromadorea</taxon>
        <taxon>Rhabditida</taxon>
        <taxon>Rhabditina</taxon>
        <taxon>Rhabditomorpha</taxon>
        <taxon>Strongyloidea</taxon>
        <taxon>Trichostrongylidae</taxon>
        <taxon>Teladorsagia</taxon>
    </lineage>
</organism>
<evidence type="ECO:0000313" key="5">
    <source>
        <dbReference type="Proteomes" id="UP000230423"/>
    </source>
</evidence>
<feature type="non-terminal residue" evidence="4">
    <location>
        <position position="1"/>
    </location>
</feature>
<evidence type="ECO:0000256" key="2">
    <source>
        <dbReference type="ARBA" id="ARBA00022737"/>
    </source>
</evidence>
<dbReference type="InterPro" id="IPR027417">
    <property type="entry name" value="P-loop_NTPase"/>
</dbReference>
<keyword evidence="1" id="KW-0813">Transport</keyword>
<dbReference type="AlphaFoldDB" id="A0A2G9UY27"/>
<keyword evidence="4" id="KW-0067">ATP-binding</keyword>
<keyword evidence="5" id="KW-1185">Reference proteome</keyword>
<sequence>VTVLLGHNGAGKSTTYSMICGSTFITSESGFNASHLLETFVDDIEAQVLCGRVNNTAFLLASKLSGGEKRKLCLAMAFIGGSKILMLDEPTAGMDPHARKTVAEFITKRKQDRFASGYMLSIAFKSEDVGESISKTEKLIKEHIDSATMGELRGKQLQFSLSKEEQDKFSGLFAELEEMADELQIDSFGLSIRTLEDVFLK</sequence>
<dbReference type="InterPro" id="IPR026082">
    <property type="entry name" value="ABCA"/>
</dbReference>
<dbReference type="GO" id="GO:0005524">
    <property type="term" value="F:ATP binding"/>
    <property type="evidence" value="ECO:0007669"/>
    <property type="project" value="UniProtKB-KW"/>
</dbReference>
<protein>
    <submittedName>
        <fullName evidence="4">ABC transporter, ATP-binding protein</fullName>
    </submittedName>
</protein>
<feature type="domain" description="ABC transporter" evidence="3">
    <location>
        <begin position="60"/>
        <end position="92"/>
    </location>
</feature>
<evidence type="ECO:0000256" key="1">
    <source>
        <dbReference type="ARBA" id="ARBA00022448"/>
    </source>
</evidence>
<dbReference type="EMBL" id="KZ345186">
    <property type="protein sequence ID" value="PIO75056.1"/>
    <property type="molecule type" value="Genomic_DNA"/>
</dbReference>
<accession>A0A2G9UY27</accession>
<dbReference type="PANTHER" id="PTHR19229:SF36">
    <property type="entry name" value="ATP-BINDING CASSETTE SUB-FAMILY A MEMBER 2"/>
    <property type="match status" value="1"/>
</dbReference>
<keyword evidence="2" id="KW-0677">Repeat</keyword>
<gene>
    <name evidence="4" type="ORF">TELCIR_02914</name>
</gene>
<evidence type="ECO:0000259" key="3">
    <source>
        <dbReference type="Pfam" id="PF00005"/>
    </source>
</evidence>
<dbReference type="PANTHER" id="PTHR19229">
    <property type="entry name" value="ATP-BINDING CASSETTE TRANSPORTER SUBFAMILY A ABCA"/>
    <property type="match status" value="1"/>
</dbReference>
<dbReference type="GO" id="GO:0016887">
    <property type="term" value="F:ATP hydrolysis activity"/>
    <property type="evidence" value="ECO:0007669"/>
    <property type="project" value="InterPro"/>
</dbReference>
<keyword evidence="4" id="KW-0547">Nucleotide-binding</keyword>
<dbReference type="GO" id="GO:0140359">
    <property type="term" value="F:ABC-type transporter activity"/>
    <property type="evidence" value="ECO:0007669"/>
    <property type="project" value="InterPro"/>
</dbReference>
<dbReference type="Pfam" id="PF00005">
    <property type="entry name" value="ABC_tran"/>
    <property type="match status" value="1"/>
</dbReference>
<dbReference type="GO" id="GO:0005319">
    <property type="term" value="F:lipid transporter activity"/>
    <property type="evidence" value="ECO:0007669"/>
    <property type="project" value="TreeGrafter"/>
</dbReference>
<dbReference type="OrthoDB" id="416154at2759"/>
<proteinExistence type="predicted"/>
<dbReference type="Proteomes" id="UP000230423">
    <property type="component" value="Unassembled WGS sequence"/>
</dbReference>
<dbReference type="InterPro" id="IPR003439">
    <property type="entry name" value="ABC_transporter-like_ATP-bd"/>
</dbReference>
<dbReference type="Gene3D" id="3.40.50.300">
    <property type="entry name" value="P-loop containing nucleotide triphosphate hydrolases"/>
    <property type="match status" value="1"/>
</dbReference>
<name>A0A2G9UY27_TELCI</name>
<dbReference type="GO" id="GO:0016020">
    <property type="term" value="C:membrane"/>
    <property type="evidence" value="ECO:0007669"/>
    <property type="project" value="InterPro"/>
</dbReference>
<reference evidence="4 5" key="1">
    <citation type="submission" date="2015-09" db="EMBL/GenBank/DDBJ databases">
        <title>Draft genome of the parasitic nematode Teladorsagia circumcincta isolate WARC Sus (inbred).</title>
        <authorList>
            <person name="Mitreva M."/>
        </authorList>
    </citation>
    <scope>NUCLEOTIDE SEQUENCE [LARGE SCALE GENOMIC DNA]</scope>
    <source>
        <strain evidence="4 5">S</strain>
    </source>
</reference>